<dbReference type="AlphaFoldDB" id="A0A644WED2"/>
<evidence type="ECO:0000259" key="2">
    <source>
        <dbReference type="Pfam" id="PF25264"/>
    </source>
</evidence>
<gene>
    <name evidence="3" type="ORF">SDC9_48071</name>
</gene>
<dbReference type="Pfam" id="PF25263">
    <property type="entry name" value="DUF7863"/>
    <property type="match status" value="1"/>
</dbReference>
<dbReference type="NCBIfam" id="NF033445">
    <property type="entry name" value="BREX_PglZ_4"/>
    <property type="match status" value="1"/>
</dbReference>
<feature type="domain" description="DUF7864" evidence="2">
    <location>
        <begin position="8"/>
        <end position="194"/>
    </location>
</feature>
<feature type="domain" description="DUF7863" evidence="1">
    <location>
        <begin position="230"/>
        <end position="385"/>
    </location>
</feature>
<dbReference type="Pfam" id="PF25264">
    <property type="entry name" value="DUF7864"/>
    <property type="match status" value="1"/>
</dbReference>
<organism evidence="3">
    <name type="scientific">bioreactor metagenome</name>
    <dbReference type="NCBI Taxonomy" id="1076179"/>
    <lineage>
        <taxon>unclassified sequences</taxon>
        <taxon>metagenomes</taxon>
        <taxon>ecological metagenomes</taxon>
    </lineage>
</organism>
<dbReference type="InterPro" id="IPR017850">
    <property type="entry name" value="Alkaline_phosphatase_core_sf"/>
</dbReference>
<dbReference type="SUPFAM" id="SSF53649">
    <property type="entry name" value="Alkaline phosphatase-like"/>
    <property type="match status" value="1"/>
</dbReference>
<evidence type="ECO:0000259" key="1">
    <source>
        <dbReference type="Pfam" id="PF25263"/>
    </source>
</evidence>
<reference evidence="3" key="1">
    <citation type="submission" date="2019-08" db="EMBL/GenBank/DDBJ databases">
        <authorList>
            <person name="Kucharzyk K."/>
            <person name="Murdoch R.W."/>
            <person name="Higgins S."/>
            <person name="Loffler F."/>
        </authorList>
    </citation>
    <scope>NUCLEOTIDE SEQUENCE</scope>
</reference>
<accession>A0A644WED2</accession>
<comment type="caution">
    <text evidence="3">The sequence shown here is derived from an EMBL/GenBank/DDBJ whole genome shotgun (WGS) entry which is preliminary data.</text>
</comment>
<dbReference type="InterPro" id="IPR057186">
    <property type="entry name" value="DUF7864"/>
</dbReference>
<evidence type="ECO:0000313" key="3">
    <source>
        <dbReference type="EMBL" id="MPM01831.1"/>
    </source>
</evidence>
<evidence type="ECO:0008006" key="4">
    <source>
        <dbReference type="Google" id="ProtNLM"/>
    </source>
</evidence>
<protein>
    <recommendedName>
        <fullName evidence="4">PglZ domain-containing protein</fullName>
    </recommendedName>
</protein>
<sequence>MVKFNSLSELRAYLRKDRTESSLNPVRFINVESMEMWVEVKKLLLSMSSGHLLLSDFCDAEDTTPNIRRLIAKMKASTGSICVLPISEYLRINPEIAQSTILDILTKEYPEALRDALFRIYIPIYRMRSILYTMPDNDPRRKGSIILLETGEEIDYSLTIIQKGLDVELSGNEIYGFKKYLQYWEQNPDKPLILHTSNAVYFENNVFFDDVKVIVTSFDLMRFHYSLPAQFQPTDGTEDDWSRLAQIVAKEKTFQGACCSELSINRYNTKLFEKWKSSLDFQKWLLWMWTRLQPESSYLTNCAKEASTVEAFIESIYCSIVDFVDKPSFDDIYMQRKSLLIKLKLQVPQVFWAAVEHTTKLNALRILTDLSAKEKETIFSLIQGYDYGKKEEVITILQKVYPALANYLLFNGEYEVADFDAIHEDYFNKYRWYKATNNLPEEFLETVRTIAQEKGASVYALKARNFVVNEEYDPESVILFVDGMGAEYIDYLAYVLDSMPKEKYAIQYRVGFCNLPSTTENNKDFLLGKNVLLEMLDLDELKHGSNQYPNNIIQEMAFLDTLREKIEDAMDSGKSKIILTSDHGTSRLAVLVRKTDYDRKLPVQGHSIYKYGRYCEGTDIADVLPTAIEYDGKLIFADYTRFEQKGAPVDEIHGGASMEEWLVPVITIEKVSRKAKKKKATNKVILKDEELKIDSFTKMVTIEFKLESPVTETVSVLLRGKRIVCEKCDGGYIFKYKPLDGETEATAIVFVGSDEISKAKFSIRRPLTTNKKFDI</sequence>
<proteinExistence type="predicted"/>
<name>A0A644WED2_9ZZZZ</name>
<dbReference type="InterPro" id="IPR057185">
    <property type="entry name" value="DUF7863"/>
</dbReference>
<dbReference type="EMBL" id="VSSQ01000826">
    <property type="protein sequence ID" value="MPM01831.1"/>
    <property type="molecule type" value="Genomic_DNA"/>
</dbReference>